<protein>
    <submittedName>
        <fullName evidence="1">Uncharacterized protein</fullName>
    </submittedName>
</protein>
<dbReference type="STRING" id="36087.A0A077Z104"/>
<proteinExistence type="predicted"/>
<reference evidence="1" key="1">
    <citation type="submission" date="2014-01" db="EMBL/GenBank/DDBJ databases">
        <authorList>
            <person name="Aslett M."/>
        </authorList>
    </citation>
    <scope>NUCLEOTIDE SEQUENCE</scope>
</reference>
<dbReference type="Proteomes" id="UP000030665">
    <property type="component" value="Unassembled WGS sequence"/>
</dbReference>
<evidence type="ECO:0000313" key="2">
    <source>
        <dbReference type="Proteomes" id="UP000030665"/>
    </source>
</evidence>
<keyword evidence="2" id="KW-1185">Reference proteome</keyword>
<dbReference type="AlphaFoldDB" id="A0A077Z104"/>
<name>A0A077Z104_TRITR</name>
<reference evidence="1" key="2">
    <citation type="submission" date="2014-03" db="EMBL/GenBank/DDBJ databases">
        <title>The whipworm genome and dual-species transcriptomics of an intimate host-pathogen interaction.</title>
        <authorList>
            <person name="Foth B.J."/>
            <person name="Tsai I.J."/>
            <person name="Reid A.J."/>
            <person name="Bancroft A.J."/>
            <person name="Nichol S."/>
            <person name="Tracey A."/>
            <person name="Holroyd N."/>
            <person name="Cotton J.A."/>
            <person name="Stanley E.J."/>
            <person name="Zarowiecki M."/>
            <person name="Liu J.Z."/>
            <person name="Huckvale T."/>
            <person name="Cooper P.J."/>
            <person name="Grencis R.K."/>
            <person name="Berriman M."/>
        </authorList>
    </citation>
    <scope>NUCLEOTIDE SEQUENCE [LARGE SCALE GENOMIC DNA]</scope>
</reference>
<sequence>MEFFLNKIIEGQVDEADLLKWISSSTIIPETEKAKFGPGNWNDETFKILQDCVSLDDYSQSVGAAQIYSLLVMCKRAQVPKAWINKHIELLRQETGARCDFFPADSVTTYLHTYFVAENDNWPKYFQNMLRASEGTTAEMNIVLQAEFGGLTAYTLVKDAQAHFPSFAWEAMATIFPNEQSVLNELTERVKENHYYGFGPEARTRGSTKFPHMFYVAKTLFTEFQGDNSMRAYRGDPKMTRKDLCDKLLRDFRPLHKLQMVAGPAQGTHAIVAEIKKLQEQIESANEAQLFIDKTL</sequence>
<dbReference type="EMBL" id="HG805852">
    <property type="protein sequence ID" value="CDW53403.1"/>
    <property type="molecule type" value="Genomic_DNA"/>
</dbReference>
<evidence type="ECO:0000313" key="1">
    <source>
        <dbReference type="EMBL" id="CDW53403.1"/>
    </source>
</evidence>
<gene>
    <name evidence="1" type="ORF">TTRE_0000166801</name>
</gene>
<organism evidence="1 2">
    <name type="scientific">Trichuris trichiura</name>
    <name type="common">Whipworm</name>
    <name type="synonym">Trichocephalus trichiurus</name>
    <dbReference type="NCBI Taxonomy" id="36087"/>
    <lineage>
        <taxon>Eukaryota</taxon>
        <taxon>Metazoa</taxon>
        <taxon>Ecdysozoa</taxon>
        <taxon>Nematoda</taxon>
        <taxon>Enoplea</taxon>
        <taxon>Dorylaimia</taxon>
        <taxon>Trichinellida</taxon>
        <taxon>Trichuridae</taxon>
        <taxon>Trichuris</taxon>
    </lineage>
</organism>
<accession>A0A077Z104</accession>